<comment type="cofactor">
    <cofactor evidence="1">
        <name>heme b</name>
        <dbReference type="ChEBI" id="CHEBI:60344"/>
    </cofactor>
</comment>
<evidence type="ECO:0000256" key="8">
    <source>
        <dbReference type="ARBA" id="ARBA00061342"/>
    </source>
</evidence>
<dbReference type="OrthoDB" id="823504at2759"/>
<reference evidence="12" key="1">
    <citation type="submission" date="2025-08" db="UniProtKB">
        <authorList>
            <consortium name="RefSeq"/>
        </authorList>
    </citation>
    <scope>IDENTIFICATION</scope>
</reference>
<keyword evidence="5" id="KW-0560">Oxidoreductase</keyword>
<dbReference type="GO" id="GO:0006979">
    <property type="term" value="P:response to oxidative stress"/>
    <property type="evidence" value="ECO:0007669"/>
    <property type="project" value="InterPro"/>
</dbReference>
<dbReference type="Gene3D" id="1.10.640.10">
    <property type="entry name" value="Haem peroxidase domain superfamily, animal type"/>
    <property type="match status" value="1"/>
</dbReference>
<dbReference type="GO" id="GO:0046872">
    <property type="term" value="F:metal ion binding"/>
    <property type="evidence" value="ECO:0007669"/>
    <property type="project" value="UniProtKB-KW"/>
</dbReference>
<dbReference type="KEGG" id="tsr:106549249"/>
<keyword evidence="11" id="KW-1185">Reference proteome</keyword>
<evidence type="ECO:0000256" key="1">
    <source>
        <dbReference type="ARBA" id="ARBA00001970"/>
    </source>
</evidence>
<organism evidence="11 12">
    <name type="scientific">Thamnophis sirtalis</name>
    <dbReference type="NCBI Taxonomy" id="35019"/>
    <lineage>
        <taxon>Eukaryota</taxon>
        <taxon>Metazoa</taxon>
        <taxon>Chordata</taxon>
        <taxon>Craniata</taxon>
        <taxon>Vertebrata</taxon>
        <taxon>Euteleostomi</taxon>
        <taxon>Lepidosauria</taxon>
        <taxon>Squamata</taxon>
        <taxon>Bifurcata</taxon>
        <taxon>Unidentata</taxon>
        <taxon>Episquamata</taxon>
        <taxon>Toxicofera</taxon>
        <taxon>Serpentes</taxon>
        <taxon>Colubroidea</taxon>
        <taxon>Colubridae</taxon>
        <taxon>Natricinae</taxon>
        <taxon>Thamnophis</taxon>
    </lineage>
</organism>
<dbReference type="GO" id="GO:0020037">
    <property type="term" value="F:heme binding"/>
    <property type="evidence" value="ECO:0007669"/>
    <property type="project" value="InterPro"/>
</dbReference>
<keyword evidence="4" id="KW-0732">Signal</keyword>
<dbReference type="PANTHER" id="PTHR11475">
    <property type="entry name" value="OXIDASE/PEROXIDASE"/>
    <property type="match status" value="1"/>
</dbReference>
<comment type="similarity">
    <text evidence="8">Belongs to the peroxidase family. XPO subfamily.</text>
</comment>
<dbReference type="PANTHER" id="PTHR11475:SF63">
    <property type="entry name" value="EOSINOPHIL PEROXIDASE"/>
    <property type="match status" value="1"/>
</dbReference>
<keyword evidence="7" id="KW-1015">Disulfide bond</keyword>
<dbReference type="GO" id="GO:0005615">
    <property type="term" value="C:extracellular space"/>
    <property type="evidence" value="ECO:0007669"/>
    <property type="project" value="TreeGrafter"/>
</dbReference>
<evidence type="ECO:0000256" key="7">
    <source>
        <dbReference type="ARBA" id="ARBA00023157"/>
    </source>
</evidence>
<evidence type="ECO:0000256" key="10">
    <source>
        <dbReference type="SAM" id="MobiDB-lite"/>
    </source>
</evidence>
<dbReference type="FunFam" id="1.10.640.10:FF:000001">
    <property type="entry name" value="Peroxidasin homolog"/>
    <property type="match status" value="1"/>
</dbReference>
<evidence type="ECO:0000256" key="3">
    <source>
        <dbReference type="ARBA" id="ARBA00022723"/>
    </source>
</evidence>
<protein>
    <submittedName>
        <fullName evidence="12">Myeloperoxidase</fullName>
    </submittedName>
</protein>
<dbReference type="SUPFAM" id="SSF48113">
    <property type="entry name" value="Heme-dependent peroxidases"/>
    <property type="match status" value="1"/>
</dbReference>
<feature type="binding site" description="axial binding residue" evidence="9">
    <location>
        <position position="352"/>
    </location>
    <ligand>
        <name>heme b</name>
        <dbReference type="ChEBI" id="CHEBI:60344"/>
    </ligand>
    <ligandPart>
        <name>Fe</name>
        <dbReference type="ChEBI" id="CHEBI:18248"/>
    </ligandPart>
</feature>
<evidence type="ECO:0000313" key="11">
    <source>
        <dbReference type="Proteomes" id="UP000504617"/>
    </source>
</evidence>
<feature type="region of interest" description="Disordered" evidence="10">
    <location>
        <begin position="1"/>
        <end position="23"/>
    </location>
</feature>
<dbReference type="InterPro" id="IPR037120">
    <property type="entry name" value="Haem_peroxidase_sf_animal"/>
</dbReference>
<evidence type="ECO:0000256" key="6">
    <source>
        <dbReference type="ARBA" id="ARBA00023004"/>
    </source>
</evidence>
<evidence type="ECO:0000256" key="9">
    <source>
        <dbReference type="PIRSR" id="PIRSR619791-2"/>
    </source>
</evidence>
<evidence type="ECO:0000256" key="4">
    <source>
        <dbReference type="ARBA" id="ARBA00022729"/>
    </source>
</evidence>
<name>A0A6I9YE56_9SAUR</name>
<proteinExistence type="inferred from homology"/>
<feature type="compositionally biased region" description="Polar residues" evidence="10">
    <location>
        <begin position="1"/>
        <end position="16"/>
    </location>
</feature>
<dbReference type="GeneID" id="106549249"/>
<dbReference type="AlphaFoldDB" id="A0A6I9YE56"/>
<keyword evidence="2 9" id="KW-0349">Heme</keyword>
<dbReference type="GO" id="GO:0042742">
    <property type="term" value="P:defense response to bacterium"/>
    <property type="evidence" value="ECO:0007669"/>
    <property type="project" value="TreeGrafter"/>
</dbReference>
<keyword evidence="3 9" id="KW-0479">Metal-binding</keyword>
<sequence length="591" mass="67312">MQTIYKASGCASQETPPKQCDEKSPYRTITSECNNLRIPTLGASNRPYVRWLPQEYEDGIDLPRGWTETKLYFGFPLPSARAVSNDIVFFPNVNVTDDPFRSVMFMQWGQFLDHDLDFGPSTTATLTFMKGIDCFQSCVKGPPCFPIRIPPNDPTKKQFQCIPFTRAAPACNGGYAIRNQINALTSFVDASMVYASEDVWARQLRNLTSNLGLLSVNNRFKDRGLDLLPFGTPQGFPENCNITNRTAGIPCFLAGDNRVNEMPGLMALQTLFMREHNRIATELKRMNPQMNGEVLYQETRKIVGAMMQKITYTEYIPALLGESSALPRYRGYNDSVDPRISSSFTNAFRFGHTLVRPTVPRLDNRYQVLSQTPLETEFFATWRVIFQGGIDPILRGQMGTPSKQLRQDQLVVEGLRDQLFQQVARFGLDLPALNMQRGRDHGLAAYNAWRQLCGLSQPRNEIELGRVLQNSQLAKKFIQVYKTPRNIDLWIGGVAEPFIRNARVGPLLACIFRKQFQNLRDGDRFWWENPGVFTPAQRQALSQASLPRIICDNTHIREVPRFIFRANQYPRNFVNCSTIPRVSLFPWKKGS</sequence>
<accession>A0A6I9YE56</accession>
<dbReference type="InterPro" id="IPR010255">
    <property type="entry name" value="Haem_peroxidase_sf"/>
</dbReference>
<dbReference type="Pfam" id="PF03098">
    <property type="entry name" value="An_peroxidase"/>
    <property type="match status" value="1"/>
</dbReference>
<dbReference type="PRINTS" id="PR00457">
    <property type="entry name" value="ANPEROXIDASE"/>
</dbReference>
<dbReference type="InterPro" id="IPR019791">
    <property type="entry name" value="Haem_peroxidase_animal"/>
</dbReference>
<evidence type="ECO:0000256" key="2">
    <source>
        <dbReference type="ARBA" id="ARBA00022617"/>
    </source>
</evidence>
<keyword evidence="6 9" id="KW-0408">Iron</keyword>
<gene>
    <name evidence="12" type="primary">MPO</name>
</gene>
<evidence type="ECO:0000256" key="5">
    <source>
        <dbReference type="ARBA" id="ARBA00023002"/>
    </source>
</evidence>
<dbReference type="Proteomes" id="UP000504617">
    <property type="component" value="Unplaced"/>
</dbReference>
<dbReference type="PROSITE" id="PS50292">
    <property type="entry name" value="PEROXIDASE_3"/>
    <property type="match status" value="1"/>
</dbReference>
<evidence type="ECO:0000313" key="12">
    <source>
        <dbReference type="RefSeq" id="XP_013922324.1"/>
    </source>
</evidence>
<dbReference type="CTD" id="4353"/>
<dbReference type="RefSeq" id="XP_013922324.1">
    <property type="nucleotide sequence ID" value="XM_014066849.1"/>
</dbReference>
<dbReference type="GO" id="GO:0004601">
    <property type="term" value="F:peroxidase activity"/>
    <property type="evidence" value="ECO:0007669"/>
    <property type="project" value="InterPro"/>
</dbReference>